<evidence type="ECO:0000256" key="2">
    <source>
        <dbReference type="ARBA" id="ARBA00022475"/>
    </source>
</evidence>
<evidence type="ECO:0000256" key="4">
    <source>
        <dbReference type="ARBA" id="ARBA00022989"/>
    </source>
</evidence>
<dbReference type="InterPro" id="IPR001851">
    <property type="entry name" value="ABC_transp_permease"/>
</dbReference>
<evidence type="ECO:0000313" key="8">
    <source>
        <dbReference type="Proteomes" id="UP001596109"/>
    </source>
</evidence>
<keyword evidence="2" id="KW-1003">Cell membrane</keyword>
<dbReference type="PANTHER" id="PTHR30482:SF20">
    <property type="entry name" value="HIGH-AFFINITY BRANCHED-CHAIN AMINO ACID TRANSPORT SYSTEM PERMEASE PROTEIN LIVM"/>
    <property type="match status" value="1"/>
</dbReference>
<evidence type="ECO:0000256" key="6">
    <source>
        <dbReference type="SAM" id="Phobius"/>
    </source>
</evidence>
<gene>
    <name evidence="7" type="ORF">ACFPRA_08510</name>
</gene>
<feature type="transmembrane region" description="Helical" evidence="6">
    <location>
        <begin position="168"/>
        <end position="187"/>
    </location>
</feature>
<dbReference type="Pfam" id="PF02653">
    <property type="entry name" value="BPD_transp_2"/>
    <property type="match status" value="1"/>
</dbReference>
<feature type="transmembrane region" description="Helical" evidence="6">
    <location>
        <begin position="291"/>
        <end position="316"/>
    </location>
</feature>
<keyword evidence="8" id="KW-1185">Reference proteome</keyword>
<evidence type="ECO:0000256" key="5">
    <source>
        <dbReference type="ARBA" id="ARBA00023136"/>
    </source>
</evidence>
<proteinExistence type="predicted"/>
<reference evidence="8" key="1">
    <citation type="journal article" date="2019" name="Int. J. Syst. Evol. Microbiol.">
        <title>The Global Catalogue of Microorganisms (GCM) 10K type strain sequencing project: providing services to taxonomists for standard genome sequencing and annotation.</title>
        <authorList>
            <consortium name="The Broad Institute Genomics Platform"/>
            <consortium name="The Broad Institute Genome Sequencing Center for Infectious Disease"/>
            <person name="Wu L."/>
            <person name="Ma J."/>
        </authorList>
    </citation>
    <scope>NUCLEOTIDE SEQUENCE [LARGE SCALE GENOMIC DNA]</scope>
    <source>
        <strain evidence="8">CGMCC 4.1434</strain>
    </source>
</reference>
<feature type="transmembrane region" description="Helical" evidence="6">
    <location>
        <begin position="250"/>
        <end position="279"/>
    </location>
</feature>
<sequence>MELIRKLGNRKLGLFIGVIALLMLPLGITNPYFMYIINLILIYILLVLGLDLLVGYTGQVSIGHGAFFGIGAYIAAIFSTKLGLSFWLTLPIAILVTAISGFVIGFIGLKLIEEYLVMATLAFGTIIWLVFLNWTNMTGGPMGIASIPSPPALNFGIVELSFTQYADYYPLLLFFVIVAIIVTKLLIRSGFGRACTAIRDDELAAQSMGIPVFRTKVVMFTISAAYCGAAGTLYAHFIHVVSPETFNFTMSVTILTMVMIGGKGSIIGAVLGASLLTVFSEALRAAPELRMLIYGLLIVIMMMFFPRGIMGIIQYFRNHIVKRNLMKEKKRAANAKVDVEKEGLGYE</sequence>
<feature type="transmembrane region" description="Helical" evidence="6">
    <location>
        <begin position="12"/>
        <end position="28"/>
    </location>
</feature>
<organism evidence="7 8">
    <name type="scientific">Sporosarcina soli</name>
    <dbReference type="NCBI Taxonomy" id="334736"/>
    <lineage>
        <taxon>Bacteria</taxon>
        <taxon>Bacillati</taxon>
        <taxon>Bacillota</taxon>
        <taxon>Bacilli</taxon>
        <taxon>Bacillales</taxon>
        <taxon>Caryophanaceae</taxon>
        <taxon>Sporosarcina</taxon>
    </lineage>
</organism>
<feature type="transmembrane region" description="Helical" evidence="6">
    <location>
        <begin position="115"/>
        <end position="134"/>
    </location>
</feature>
<dbReference type="EMBL" id="JBHSNO010000005">
    <property type="protein sequence ID" value="MFC5588927.1"/>
    <property type="molecule type" value="Genomic_DNA"/>
</dbReference>
<comment type="subcellular location">
    <subcellularLocation>
        <location evidence="1">Cell membrane</location>
        <topology evidence="1">Multi-pass membrane protein</topology>
    </subcellularLocation>
</comment>
<comment type="caution">
    <text evidence="7">The sequence shown here is derived from an EMBL/GenBank/DDBJ whole genome shotgun (WGS) entry which is preliminary data.</text>
</comment>
<evidence type="ECO:0000256" key="1">
    <source>
        <dbReference type="ARBA" id="ARBA00004651"/>
    </source>
</evidence>
<dbReference type="InterPro" id="IPR043428">
    <property type="entry name" value="LivM-like"/>
</dbReference>
<dbReference type="CDD" id="cd06581">
    <property type="entry name" value="TM_PBP1_LivM_like"/>
    <property type="match status" value="1"/>
</dbReference>
<feature type="transmembrane region" description="Helical" evidence="6">
    <location>
        <begin position="61"/>
        <end position="78"/>
    </location>
</feature>
<name>A0ABW0THR3_9BACL</name>
<feature type="transmembrane region" description="Helical" evidence="6">
    <location>
        <begin position="217"/>
        <end position="238"/>
    </location>
</feature>
<feature type="transmembrane region" description="Helical" evidence="6">
    <location>
        <begin position="34"/>
        <end position="54"/>
    </location>
</feature>
<accession>A0ABW0THR3</accession>
<evidence type="ECO:0000256" key="3">
    <source>
        <dbReference type="ARBA" id="ARBA00022692"/>
    </source>
</evidence>
<protein>
    <submittedName>
        <fullName evidence="7">Branched-chain amino acid ABC transporter permease</fullName>
    </submittedName>
</protein>
<evidence type="ECO:0000313" key="7">
    <source>
        <dbReference type="EMBL" id="MFC5588927.1"/>
    </source>
</evidence>
<feature type="transmembrane region" description="Helical" evidence="6">
    <location>
        <begin position="84"/>
        <end position="108"/>
    </location>
</feature>
<keyword evidence="3 6" id="KW-0812">Transmembrane</keyword>
<dbReference type="Proteomes" id="UP001596109">
    <property type="component" value="Unassembled WGS sequence"/>
</dbReference>
<keyword evidence="4 6" id="KW-1133">Transmembrane helix</keyword>
<dbReference type="PANTHER" id="PTHR30482">
    <property type="entry name" value="HIGH-AFFINITY BRANCHED-CHAIN AMINO ACID TRANSPORT SYSTEM PERMEASE"/>
    <property type="match status" value="1"/>
</dbReference>
<keyword evidence="5 6" id="KW-0472">Membrane</keyword>
<dbReference type="RefSeq" id="WP_381432692.1">
    <property type="nucleotide sequence ID" value="NZ_JBHSNO010000005.1"/>
</dbReference>